<dbReference type="Proteomes" id="UP001597327">
    <property type="component" value="Unassembled WGS sequence"/>
</dbReference>
<evidence type="ECO:0000259" key="6">
    <source>
        <dbReference type="PROSITE" id="PS50110"/>
    </source>
</evidence>
<evidence type="ECO:0000256" key="5">
    <source>
        <dbReference type="PROSITE-ProRule" id="PRU01091"/>
    </source>
</evidence>
<evidence type="ECO:0000259" key="7">
    <source>
        <dbReference type="PROSITE" id="PS51755"/>
    </source>
</evidence>
<keyword evidence="9" id="KW-1185">Reference proteome</keyword>
<dbReference type="InterPro" id="IPR001789">
    <property type="entry name" value="Sig_transdc_resp-reg_receiver"/>
</dbReference>
<evidence type="ECO:0000313" key="9">
    <source>
        <dbReference type="Proteomes" id="UP001597327"/>
    </source>
</evidence>
<dbReference type="PANTHER" id="PTHR48111:SF67">
    <property type="entry name" value="TRANSCRIPTIONAL REGULATORY PROTEIN TCTD"/>
    <property type="match status" value="1"/>
</dbReference>
<evidence type="ECO:0000256" key="1">
    <source>
        <dbReference type="ARBA" id="ARBA00023015"/>
    </source>
</evidence>
<dbReference type="RefSeq" id="WP_149893818.1">
    <property type="nucleotide sequence ID" value="NZ_JBHUFA010000002.1"/>
</dbReference>
<dbReference type="InterPro" id="IPR039420">
    <property type="entry name" value="WalR-like"/>
</dbReference>
<reference evidence="9" key="1">
    <citation type="journal article" date="2019" name="Int. J. Syst. Evol. Microbiol.">
        <title>The Global Catalogue of Microorganisms (GCM) 10K type strain sequencing project: providing services to taxonomists for standard genome sequencing and annotation.</title>
        <authorList>
            <consortium name="The Broad Institute Genomics Platform"/>
            <consortium name="The Broad Institute Genome Sequencing Center for Infectious Disease"/>
            <person name="Wu L."/>
            <person name="Ma J."/>
        </authorList>
    </citation>
    <scope>NUCLEOTIDE SEQUENCE [LARGE SCALE GENOMIC DNA]</scope>
    <source>
        <strain evidence="9">JCM 3369</strain>
    </source>
</reference>
<accession>A0ABW4JXD4</accession>
<dbReference type="SUPFAM" id="SSF52172">
    <property type="entry name" value="CheY-like"/>
    <property type="match status" value="1"/>
</dbReference>
<protein>
    <submittedName>
        <fullName evidence="8">Response regulator transcription factor</fullName>
    </submittedName>
</protein>
<keyword evidence="3" id="KW-0804">Transcription</keyword>
<dbReference type="InterPro" id="IPR011006">
    <property type="entry name" value="CheY-like_superfamily"/>
</dbReference>
<evidence type="ECO:0000256" key="3">
    <source>
        <dbReference type="ARBA" id="ARBA00023163"/>
    </source>
</evidence>
<dbReference type="InterPro" id="IPR036388">
    <property type="entry name" value="WH-like_DNA-bd_sf"/>
</dbReference>
<comment type="caution">
    <text evidence="4">Lacks conserved residue(s) required for the propagation of feature annotation.</text>
</comment>
<proteinExistence type="predicted"/>
<evidence type="ECO:0000256" key="4">
    <source>
        <dbReference type="PROSITE-ProRule" id="PRU00169"/>
    </source>
</evidence>
<dbReference type="SUPFAM" id="SSF46894">
    <property type="entry name" value="C-terminal effector domain of the bipartite response regulators"/>
    <property type="match status" value="1"/>
</dbReference>
<gene>
    <name evidence="8" type="ORF">ACFSC7_10025</name>
</gene>
<evidence type="ECO:0000256" key="2">
    <source>
        <dbReference type="ARBA" id="ARBA00023125"/>
    </source>
</evidence>
<dbReference type="PROSITE" id="PS50110">
    <property type="entry name" value="RESPONSE_REGULATORY"/>
    <property type="match status" value="1"/>
</dbReference>
<dbReference type="Pfam" id="PF00486">
    <property type="entry name" value="Trans_reg_C"/>
    <property type="match status" value="1"/>
</dbReference>
<organism evidence="8 9">
    <name type="scientific">Roseibium aestuarii</name>
    <dbReference type="NCBI Taxonomy" id="2600299"/>
    <lineage>
        <taxon>Bacteria</taxon>
        <taxon>Pseudomonadati</taxon>
        <taxon>Pseudomonadota</taxon>
        <taxon>Alphaproteobacteria</taxon>
        <taxon>Hyphomicrobiales</taxon>
        <taxon>Stappiaceae</taxon>
        <taxon>Roseibium</taxon>
    </lineage>
</organism>
<dbReference type="SMART" id="SM00862">
    <property type="entry name" value="Trans_reg_C"/>
    <property type="match status" value="1"/>
</dbReference>
<dbReference type="EMBL" id="JBHUFA010000002">
    <property type="protein sequence ID" value="MFD1695851.1"/>
    <property type="molecule type" value="Genomic_DNA"/>
</dbReference>
<feature type="DNA-binding region" description="OmpR/PhoB-type" evidence="5">
    <location>
        <begin position="124"/>
        <end position="223"/>
    </location>
</feature>
<dbReference type="InterPro" id="IPR016032">
    <property type="entry name" value="Sig_transdc_resp-reg_C-effctor"/>
</dbReference>
<evidence type="ECO:0000313" key="8">
    <source>
        <dbReference type="EMBL" id="MFD1695851.1"/>
    </source>
</evidence>
<keyword evidence="2 5" id="KW-0238">DNA-binding</keyword>
<dbReference type="InterPro" id="IPR001867">
    <property type="entry name" value="OmpR/PhoB-type_DNA-bd"/>
</dbReference>
<sequence length="262" mass="29409">MFVIVDDRPIVTAGYASAFEREGFASLELQAGELEDWLSVAAEADLEAVEGFLLGEGEDRLRFPEVIRRQCKDAPVLYLEERTQLDSTLELFSAGADDVLRKPVHVKEILARVGAIRRRMMAETENVSTGAIEVFFDGRDPIIGGEVMVLPRRERRILEYFARNMGRRVTKAQLFNAVYGVTNDAVDECVVESHVSKLRKKLRNRLGYDAIESTRYIGYMLKSDLPVKLKVVARERGTVQASAPVERSSRNAMLRDLAVVSA</sequence>
<dbReference type="PROSITE" id="PS51755">
    <property type="entry name" value="OMPR_PHOB"/>
    <property type="match status" value="1"/>
</dbReference>
<dbReference type="PANTHER" id="PTHR48111">
    <property type="entry name" value="REGULATOR OF RPOS"/>
    <property type="match status" value="1"/>
</dbReference>
<dbReference type="Gene3D" id="3.40.50.2300">
    <property type="match status" value="1"/>
</dbReference>
<feature type="domain" description="OmpR/PhoB-type" evidence="7">
    <location>
        <begin position="124"/>
        <end position="223"/>
    </location>
</feature>
<comment type="caution">
    <text evidence="8">The sequence shown here is derived from an EMBL/GenBank/DDBJ whole genome shotgun (WGS) entry which is preliminary data.</text>
</comment>
<keyword evidence="1" id="KW-0805">Transcription regulation</keyword>
<dbReference type="CDD" id="cd00383">
    <property type="entry name" value="trans_reg_C"/>
    <property type="match status" value="1"/>
</dbReference>
<feature type="domain" description="Response regulatory" evidence="6">
    <location>
        <begin position="1"/>
        <end position="117"/>
    </location>
</feature>
<name>A0ABW4JXD4_9HYPH</name>
<dbReference type="Gene3D" id="1.10.10.10">
    <property type="entry name" value="Winged helix-like DNA-binding domain superfamily/Winged helix DNA-binding domain"/>
    <property type="match status" value="1"/>
</dbReference>